<feature type="compositionally biased region" description="Basic and acidic residues" evidence="9">
    <location>
        <begin position="684"/>
        <end position="700"/>
    </location>
</feature>
<keyword evidence="6" id="KW-0804">Transcription</keyword>
<reference evidence="12" key="1">
    <citation type="submission" date="2025-08" db="UniProtKB">
        <authorList>
            <consortium name="RefSeq"/>
        </authorList>
    </citation>
    <scope>IDENTIFICATION</scope>
</reference>
<feature type="domain" description="PHD-type" evidence="10">
    <location>
        <begin position="720"/>
        <end position="770"/>
    </location>
</feature>
<evidence type="ECO:0000313" key="12">
    <source>
        <dbReference type="RefSeq" id="XP_003747052.1"/>
    </source>
</evidence>
<dbReference type="PANTHER" id="PTHR46452">
    <property type="entry name" value="TRANSCRIPTION INITIATION FACTOR TFIID SUBUNIT 3"/>
    <property type="match status" value="1"/>
</dbReference>
<dbReference type="CDD" id="cd22916">
    <property type="entry name" value="HFD_TAF3"/>
    <property type="match status" value="1"/>
</dbReference>
<feature type="compositionally biased region" description="Polar residues" evidence="9">
    <location>
        <begin position="473"/>
        <end position="483"/>
    </location>
</feature>
<dbReference type="Gene3D" id="1.10.20.10">
    <property type="entry name" value="Histone, subunit A"/>
    <property type="match status" value="1"/>
</dbReference>
<dbReference type="RefSeq" id="XP_003747052.1">
    <property type="nucleotide sequence ID" value="XM_003747004.2"/>
</dbReference>
<feature type="compositionally biased region" description="Low complexity" evidence="9">
    <location>
        <begin position="555"/>
        <end position="567"/>
    </location>
</feature>
<dbReference type="Gene3D" id="3.30.40.10">
    <property type="entry name" value="Zinc/RING finger domain, C3HC4 (zinc finger)"/>
    <property type="match status" value="1"/>
</dbReference>
<feature type="compositionally biased region" description="Pro residues" evidence="9">
    <location>
        <begin position="492"/>
        <end position="508"/>
    </location>
</feature>
<keyword evidence="7" id="KW-0539">Nucleus</keyword>
<dbReference type="SMART" id="SM00249">
    <property type="entry name" value="PHD"/>
    <property type="match status" value="1"/>
</dbReference>
<dbReference type="AlphaFoldDB" id="A0AAJ6VZF0"/>
<evidence type="ECO:0000256" key="6">
    <source>
        <dbReference type="ARBA" id="ARBA00023163"/>
    </source>
</evidence>
<dbReference type="PROSITE" id="PS50016">
    <property type="entry name" value="ZF_PHD_2"/>
    <property type="match status" value="1"/>
</dbReference>
<dbReference type="InterPro" id="IPR013083">
    <property type="entry name" value="Znf_RING/FYVE/PHD"/>
</dbReference>
<feature type="region of interest" description="Disordered" evidence="9">
    <location>
        <begin position="386"/>
        <end position="703"/>
    </location>
</feature>
<evidence type="ECO:0000256" key="2">
    <source>
        <dbReference type="ARBA" id="ARBA00022723"/>
    </source>
</evidence>
<keyword evidence="5" id="KW-0805">Transcription regulation</keyword>
<dbReference type="GO" id="GO:0045944">
    <property type="term" value="P:positive regulation of transcription by RNA polymerase II"/>
    <property type="evidence" value="ECO:0007669"/>
    <property type="project" value="TreeGrafter"/>
</dbReference>
<dbReference type="GO" id="GO:0008270">
    <property type="term" value="F:zinc ion binding"/>
    <property type="evidence" value="ECO:0007669"/>
    <property type="project" value="UniProtKB-KW"/>
</dbReference>
<evidence type="ECO:0000256" key="3">
    <source>
        <dbReference type="ARBA" id="ARBA00022771"/>
    </source>
</evidence>
<feature type="compositionally biased region" description="Acidic residues" evidence="9">
    <location>
        <begin position="410"/>
        <end position="421"/>
    </location>
</feature>
<feature type="compositionally biased region" description="Basic residues" evidence="9">
    <location>
        <begin position="285"/>
        <end position="296"/>
    </location>
</feature>
<comment type="subcellular location">
    <subcellularLocation>
        <location evidence="1">Nucleus</location>
    </subcellularLocation>
</comment>
<feature type="compositionally biased region" description="Basic and acidic residues" evidence="9">
    <location>
        <begin position="225"/>
        <end position="239"/>
    </location>
</feature>
<evidence type="ECO:0000256" key="5">
    <source>
        <dbReference type="ARBA" id="ARBA00023015"/>
    </source>
</evidence>
<dbReference type="GO" id="GO:0002039">
    <property type="term" value="F:p53 binding"/>
    <property type="evidence" value="ECO:0007669"/>
    <property type="project" value="TreeGrafter"/>
</dbReference>
<evidence type="ECO:0000256" key="8">
    <source>
        <dbReference type="PROSITE-ProRule" id="PRU00146"/>
    </source>
</evidence>
<dbReference type="InterPro" id="IPR006565">
    <property type="entry name" value="BTP"/>
</dbReference>
<feature type="compositionally biased region" description="Basic and acidic residues" evidence="9">
    <location>
        <begin position="583"/>
        <end position="594"/>
    </location>
</feature>
<dbReference type="SUPFAM" id="SSF57903">
    <property type="entry name" value="FYVE/PHD zinc finger"/>
    <property type="match status" value="1"/>
</dbReference>
<accession>A0AAJ6VZF0</accession>
<dbReference type="SMART" id="SM00576">
    <property type="entry name" value="BTP"/>
    <property type="match status" value="1"/>
</dbReference>
<evidence type="ECO:0000313" key="11">
    <source>
        <dbReference type="Proteomes" id="UP000694867"/>
    </source>
</evidence>
<dbReference type="KEGG" id="goe:100897414"/>
<keyword evidence="3 8" id="KW-0863">Zinc-finger</keyword>
<protein>
    <submittedName>
        <fullName evidence="12">Transcription initiation factor TFIID subunit 3</fullName>
    </submittedName>
</protein>
<name>A0AAJ6VZF0_9ACAR</name>
<gene>
    <name evidence="12" type="primary">LOC100897414</name>
</gene>
<dbReference type="InterPro" id="IPR011011">
    <property type="entry name" value="Znf_FYVE_PHD"/>
</dbReference>
<keyword evidence="2" id="KW-0479">Metal-binding</keyword>
<evidence type="ECO:0000259" key="10">
    <source>
        <dbReference type="PROSITE" id="PS50016"/>
    </source>
</evidence>
<feature type="compositionally biased region" description="Basic and acidic residues" evidence="9">
    <location>
        <begin position="422"/>
        <end position="458"/>
    </location>
</feature>
<keyword evidence="4" id="KW-0862">Zinc</keyword>
<dbReference type="PROSITE" id="PS01359">
    <property type="entry name" value="ZF_PHD_1"/>
    <property type="match status" value="1"/>
</dbReference>
<feature type="compositionally biased region" description="Basic and acidic residues" evidence="9">
    <location>
        <begin position="387"/>
        <end position="408"/>
    </location>
</feature>
<sequence length="782" mass="86832">MSRAFSVEVLKVAVGHICQNIGWHNVSQTSLGILVDVLQKYMIELSKCTTSYANAAGRTESNTEDVFLAFRDFGLTERELLDYMLNVDSLPFPKKLPLYPIEQAPLLCFPKTQDPQKPEWIEPHLPSIRPDQEEETSDAHTVVPESPQVETTIRRTEEGASIKLTINKRAKGHESLVNIGDPVPTADEGTPMREVGAVLMTPSGYLSAIREGKLPDPCQPSKLLLDLRSDGDSSEEGHPSKSTKKKRKAKTAESKANKFFDEKVNGESIVTSIKIEKPVKEKKTKEPKRGKKRKSPGGRSPKAAKAPRLSLAEEKNLSPKPIPKVKLETIAETVHPEAAIVSDNESLSSLKLRMDDNCDNEDPTIDKDEKAVLSRNIDDAINSVVESARKSTAEKSRDDDRARKKLQVDDYYDYLSDSDMDVDVKSNADFSDRPKTPPDEPEVREKKVPTSGARKENAVKASPLVELVRQMPDQPTNEDSSSFLTPSVTITPIPPKPPTPTPPPPPPIVSTLTVKTLAERKGMPPIEVEDKFKKKDKKKERKDKKDKSKKKEVPKLTLKLSSASSLTEQLFAPTPLISTTPAPKEKEKEKEKKTSILKAMVNEVDSDSDDLSPVKMSSPPASKALRIKEPKKPPSNKKEKTTPSSKNSKVLSPLPVTPVHPEITITPIPAPSSKKDKKKPKQAIKKEEKEKKSKEKKDSKGAQVEVVTVGTTIDEDGNKIWICPACAKPDDGSPMIGCDQCDDWYHWECVGIDEPPSEDVQWFCTRCTKNKKPQKKHQKIKK</sequence>
<evidence type="ECO:0000256" key="4">
    <source>
        <dbReference type="ARBA" id="ARBA00022833"/>
    </source>
</evidence>
<dbReference type="PANTHER" id="PTHR46452:SF1">
    <property type="entry name" value="TRANSCRIPTION INITIATION FACTOR TFIID SUBUNIT 3"/>
    <property type="match status" value="1"/>
</dbReference>
<feature type="region of interest" description="Disordered" evidence="9">
    <location>
        <begin position="212"/>
        <end position="322"/>
    </location>
</feature>
<dbReference type="InterPro" id="IPR009072">
    <property type="entry name" value="Histone-fold"/>
</dbReference>
<keyword evidence="11" id="KW-1185">Reference proteome</keyword>
<feature type="region of interest" description="Disordered" evidence="9">
    <location>
        <begin position="352"/>
        <end position="371"/>
    </location>
</feature>
<feature type="compositionally biased region" description="Basic and acidic residues" evidence="9">
    <location>
        <begin position="250"/>
        <end position="265"/>
    </location>
</feature>
<organism evidence="11 12">
    <name type="scientific">Galendromus occidentalis</name>
    <name type="common">western predatory mite</name>
    <dbReference type="NCBI Taxonomy" id="34638"/>
    <lineage>
        <taxon>Eukaryota</taxon>
        <taxon>Metazoa</taxon>
        <taxon>Ecdysozoa</taxon>
        <taxon>Arthropoda</taxon>
        <taxon>Chelicerata</taxon>
        <taxon>Arachnida</taxon>
        <taxon>Acari</taxon>
        <taxon>Parasitiformes</taxon>
        <taxon>Mesostigmata</taxon>
        <taxon>Gamasina</taxon>
        <taxon>Phytoseioidea</taxon>
        <taxon>Phytoseiidae</taxon>
        <taxon>Typhlodrominae</taxon>
        <taxon>Galendromus</taxon>
    </lineage>
</organism>
<feature type="compositionally biased region" description="Basic and acidic residues" evidence="9">
    <location>
        <begin position="626"/>
        <end position="641"/>
    </location>
</feature>
<dbReference type="InterPro" id="IPR019787">
    <property type="entry name" value="Znf_PHD-finger"/>
</dbReference>
<evidence type="ECO:0000256" key="1">
    <source>
        <dbReference type="ARBA" id="ARBA00004123"/>
    </source>
</evidence>
<proteinExistence type="predicted"/>
<dbReference type="Proteomes" id="UP000694867">
    <property type="component" value="Unplaced"/>
</dbReference>
<dbReference type="CDD" id="cd15522">
    <property type="entry name" value="PHD_TAF3"/>
    <property type="match status" value="1"/>
</dbReference>
<dbReference type="InterPro" id="IPR019786">
    <property type="entry name" value="Zinc_finger_PHD-type_CS"/>
</dbReference>
<feature type="compositionally biased region" description="Basic and acidic residues" evidence="9">
    <location>
        <begin position="543"/>
        <end position="554"/>
    </location>
</feature>
<evidence type="ECO:0000256" key="9">
    <source>
        <dbReference type="SAM" id="MobiDB-lite"/>
    </source>
</evidence>
<dbReference type="Pfam" id="PF00628">
    <property type="entry name" value="PHD"/>
    <property type="match status" value="1"/>
</dbReference>
<dbReference type="Pfam" id="PF07524">
    <property type="entry name" value="Bromo_TP"/>
    <property type="match status" value="1"/>
</dbReference>
<dbReference type="GO" id="GO:0005669">
    <property type="term" value="C:transcription factor TFIID complex"/>
    <property type="evidence" value="ECO:0007669"/>
    <property type="project" value="TreeGrafter"/>
</dbReference>
<dbReference type="GO" id="GO:0046982">
    <property type="term" value="F:protein heterodimerization activity"/>
    <property type="evidence" value="ECO:0007669"/>
    <property type="project" value="InterPro"/>
</dbReference>
<feature type="compositionally biased region" description="Basic and acidic residues" evidence="9">
    <location>
        <begin position="274"/>
        <end position="284"/>
    </location>
</feature>
<evidence type="ECO:0000256" key="7">
    <source>
        <dbReference type="ARBA" id="ARBA00023242"/>
    </source>
</evidence>
<feature type="compositionally biased region" description="Basic and acidic residues" evidence="9">
    <location>
        <begin position="517"/>
        <end position="533"/>
    </location>
</feature>
<dbReference type="InterPro" id="IPR001965">
    <property type="entry name" value="Znf_PHD"/>
</dbReference>
<dbReference type="GeneID" id="100897414"/>